<organism evidence="6 7">
    <name type="scientific">Streptomyces sannanensis</name>
    <dbReference type="NCBI Taxonomy" id="285536"/>
    <lineage>
        <taxon>Bacteria</taxon>
        <taxon>Bacillati</taxon>
        <taxon>Actinomycetota</taxon>
        <taxon>Actinomycetes</taxon>
        <taxon>Kitasatosporales</taxon>
        <taxon>Streptomycetaceae</taxon>
        <taxon>Streptomyces</taxon>
    </lineage>
</organism>
<sequence>MKHCRVGNLMVDEVVSVTPSAPFKDVAKLLAEHDISGLPVLDDDDRVLGVVSESDLLVRQASAGQPEPEPNGPRHAGQDTPGTARWDALTATQLMSAPAVTVRAQDTVAEAARTMIRRGVERLPVVDEEDRLVGIVTRRDLLKVFLRPDREIRQRVIEDVLLDTMRLAPDAVAVHVLDGVVTLEGQLEKSTDIHVVRRLTERIDGVVSVADHLTARVDDSRTTPSDRTADHIAW</sequence>
<dbReference type="InterPro" id="IPR046342">
    <property type="entry name" value="CBS_dom_sf"/>
</dbReference>
<dbReference type="Pfam" id="PF00571">
    <property type="entry name" value="CBS"/>
    <property type="match status" value="2"/>
</dbReference>
<evidence type="ECO:0000259" key="5">
    <source>
        <dbReference type="PROSITE" id="PS51371"/>
    </source>
</evidence>
<feature type="domain" description="CBS" evidence="5">
    <location>
        <begin position="95"/>
        <end position="152"/>
    </location>
</feature>
<dbReference type="CDD" id="cd04586">
    <property type="entry name" value="CBS_pair_BON_assoc"/>
    <property type="match status" value="1"/>
</dbReference>
<feature type="domain" description="CBS" evidence="5">
    <location>
        <begin position="10"/>
        <end position="67"/>
    </location>
</feature>
<dbReference type="PROSITE" id="PS51371">
    <property type="entry name" value="CBS"/>
    <property type="match status" value="2"/>
</dbReference>
<comment type="caution">
    <text evidence="6">The sequence shown here is derived from an EMBL/GenBank/DDBJ whole genome shotgun (WGS) entry which is preliminary data.</text>
</comment>
<evidence type="ECO:0000256" key="3">
    <source>
        <dbReference type="SAM" id="MobiDB-lite"/>
    </source>
</evidence>
<gene>
    <name evidence="6" type="ORF">GCM10020367_62030</name>
</gene>
<dbReference type="PANTHER" id="PTHR43080:SF29">
    <property type="entry name" value="OS02G0818000 PROTEIN"/>
    <property type="match status" value="1"/>
</dbReference>
<dbReference type="PANTHER" id="PTHR43080">
    <property type="entry name" value="CBS DOMAIN-CONTAINING PROTEIN CBSX3, MITOCHONDRIAL"/>
    <property type="match status" value="1"/>
</dbReference>
<keyword evidence="7" id="KW-1185">Reference proteome</keyword>
<dbReference type="SMART" id="SM00116">
    <property type="entry name" value="CBS"/>
    <property type="match status" value="2"/>
</dbReference>
<name>A0ABP6SL92_9ACTN</name>
<feature type="domain" description="BON" evidence="4">
    <location>
        <begin position="149"/>
        <end position="217"/>
    </location>
</feature>
<accession>A0ABP6SL92</accession>
<evidence type="ECO:0000256" key="1">
    <source>
        <dbReference type="ARBA" id="ARBA00023122"/>
    </source>
</evidence>
<dbReference type="InterPro" id="IPR000644">
    <property type="entry name" value="CBS_dom"/>
</dbReference>
<evidence type="ECO:0000256" key="2">
    <source>
        <dbReference type="PROSITE-ProRule" id="PRU00703"/>
    </source>
</evidence>
<reference evidence="7" key="1">
    <citation type="journal article" date="2019" name="Int. J. Syst. Evol. Microbiol.">
        <title>The Global Catalogue of Microorganisms (GCM) 10K type strain sequencing project: providing services to taxonomists for standard genome sequencing and annotation.</title>
        <authorList>
            <consortium name="The Broad Institute Genomics Platform"/>
            <consortium name="The Broad Institute Genome Sequencing Center for Infectious Disease"/>
            <person name="Wu L."/>
            <person name="Ma J."/>
        </authorList>
    </citation>
    <scope>NUCLEOTIDE SEQUENCE [LARGE SCALE GENOMIC DNA]</scope>
    <source>
        <strain evidence="7">JCM 9651</strain>
    </source>
</reference>
<dbReference type="RefSeq" id="WP_345043829.1">
    <property type="nucleotide sequence ID" value="NZ_BAAAYL010000001.1"/>
</dbReference>
<dbReference type="EMBL" id="BAAAYL010000001">
    <property type="protein sequence ID" value="GAA3379244.1"/>
    <property type="molecule type" value="Genomic_DNA"/>
</dbReference>
<dbReference type="Gene3D" id="3.10.580.10">
    <property type="entry name" value="CBS-domain"/>
    <property type="match status" value="1"/>
</dbReference>
<feature type="region of interest" description="Disordered" evidence="3">
    <location>
        <begin position="60"/>
        <end position="82"/>
    </location>
</feature>
<dbReference type="SUPFAM" id="SSF54631">
    <property type="entry name" value="CBS-domain pair"/>
    <property type="match status" value="1"/>
</dbReference>
<dbReference type="Proteomes" id="UP001499990">
    <property type="component" value="Unassembled WGS sequence"/>
</dbReference>
<protein>
    <submittedName>
        <fullName evidence="6">CBS domain-containing protein</fullName>
    </submittedName>
</protein>
<dbReference type="PROSITE" id="PS50914">
    <property type="entry name" value="BON"/>
    <property type="match status" value="1"/>
</dbReference>
<dbReference type="InterPro" id="IPR051257">
    <property type="entry name" value="Diverse_CBS-Domain"/>
</dbReference>
<proteinExistence type="predicted"/>
<evidence type="ECO:0000313" key="7">
    <source>
        <dbReference type="Proteomes" id="UP001499990"/>
    </source>
</evidence>
<dbReference type="Pfam" id="PF04972">
    <property type="entry name" value="BON"/>
    <property type="match status" value="1"/>
</dbReference>
<dbReference type="Gene3D" id="3.30.1340.30">
    <property type="match status" value="1"/>
</dbReference>
<evidence type="ECO:0000259" key="4">
    <source>
        <dbReference type="PROSITE" id="PS50914"/>
    </source>
</evidence>
<keyword evidence="1 2" id="KW-0129">CBS domain</keyword>
<dbReference type="InterPro" id="IPR007055">
    <property type="entry name" value="BON_dom"/>
</dbReference>
<dbReference type="PIRSF" id="PIRSF036990">
    <property type="entry name" value="UCP036990_CBS_BON"/>
    <property type="match status" value="1"/>
</dbReference>
<dbReference type="InterPro" id="IPR017080">
    <property type="entry name" value="UCP036990_CBS_BON"/>
</dbReference>
<evidence type="ECO:0000313" key="6">
    <source>
        <dbReference type="EMBL" id="GAA3379244.1"/>
    </source>
</evidence>